<feature type="transmembrane region" description="Helical" evidence="6">
    <location>
        <begin position="12"/>
        <end position="42"/>
    </location>
</feature>
<accession>A0AA86MVC1</accession>
<dbReference type="Pfam" id="PF00581">
    <property type="entry name" value="Rhodanese"/>
    <property type="match status" value="1"/>
</dbReference>
<evidence type="ECO:0000256" key="2">
    <source>
        <dbReference type="ARBA" id="ARBA00022475"/>
    </source>
</evidence>
<evidence type="ECO:0000259" key="7">
    <source>
        <dbReference type="PROSITE" id="PS50206"/>
    </source>
</evidence>
<dbReference type="PANTHER" id="PTHR42709:SF6">
    <property type="entry name" value="UNDECAPRENYL PHOSPHATE TRANSPORTER A"/>
    <property type="match status" value="1"/>
</dbReference>
<evidence type="ECO:0000256" key="5">
    <source>
        <dbReference type="ARBA" id="ARBA00023136"/>
    </source>
</evidence>
<evidence type="ECO:0000256" key="4">
    <source>
        <dbReference type="ARBA" id="ARBA00022989"/>
    </source>
</evidence>
<dbReference type="Proteomes" id="UP001179121">
    <property type="component" value="Chromosome"/>
</dbReference>
<dbReference type="PROSITE" id="PS50206">
    <property type="entry name" value="RHODANESE_3"/>
    <property type="match status" value="1"/>
</dbReference>
<gene>
    <name evidence="8" type="ORF">DNFV4_00099</name>
</gene>
<dbReference type="Pfam" id="PF09335">
    <property type="entry name" value="VTT_dom"/>
    <property type="match status" value="1"/>
</dbReference>
<sequence>MEFLTDVLHRHGALIVFGVVFAEQAGLPLPAWPLLVAAGILIGTEHMGLVPAVGAAFLATLCADGLWYLAGQRRGRPVLALLCRIALEPDTCIRRTEEFFRMHGPHALLLAKFVPGFSTVAPPLAGVVGIGPLNFLLYDSLGTALWVGSGLALGYAVGTGTPEMVAHGTHITPLVEATVAALLAGCLGAKAWRRRAELKRAPRITVTEVLERLEAGQAVLFVDLRSTVHRHEVPGIAGAMTMSMVDLAGQAAVLPRDRAIVFYCACPRDASSAEATLVLRRLGFDQVWALAGGIEAWRALAEKPEVEMRVSDEQAVAA</sequence>
<evidence type="ECO:0000256" key="3">
    <source>
        <dbReference type="ARBA" id="ARBA00022692"/>
    </source>
</evidence>
<dbReference type="InterPro" id="IPR001763">
    <property type="entry name" value="Rhodanese-like_dom"/>
</dbReference>
<dbReference type="SUPFAM" id="SSF52821">
    <property type="entry name" value="Rhodanese/Cell cycle control phosphatase"/>
    <property type="match status" value="1"/>
</dbReference>
<name>A0AA86MVC1_9BACT</name>
<evidence type="ECO:0000313" key="8">
    <source>
        <dbReference type="EMBL" id="CAI4029681.1"/>
    </source>
</evidence>
<evidence type="ECO:0000313" key="9">
    <source>
        <dbReference type="Proteomes" id="UP001179121"/>
    </source>
</evidence>
<dbReference type="InterPro" id="IPR051311">
    <property type="entry name" value="DedA_domain"/>
</dbReference>
<dbReference type="GO" id="GO:0005886">
    <property type="term" value="C:plasma membrane"/>
    <property type="evidence" value="ECO:0007669"/>
    <property type="project" value="UniProtKB-SubCell"/>
</dbReference>
<evidence type="ECO:0000256" key="6">
    <source>
        <dbReference type="SAM" id="Phobius"/>
    </source>
</evidence>
<keyword evidence="4 6" id="KW-1133">Transmembrane helix</keyword>
<evidence type="ECO:0000256" key="1">
    <source>
        <dbReference type="ARBA" id="ARBA00004651"/>
    </source>
</evidence>
<feature type="transmembrane region" description="Helical" evidence="6">
    <location>
        <begin position="135"/>
        <end position="158"/>
    </location>
</feature>
<dbReference type="AlphaFoldDB" id="A0AA86MVC1"/>
<keyword evidence="9" id="KW-1185">Reference proteome</keyword>
<dbReference type="RefSeq" id="WP_289266715.1">
    <property type="nucleotide sequence ID" value="NZ_OX365700.1"/>
</dbReference>
<dbReference type="Gene3D" id="3.40.250.10">
    <property type="entry name" value="Rhodanese-like domain"/>
    <property type="match status" value="1"/>
</dbReference>
<keyword evidence="5 6" id="KW-0472">Membrane</keyword>
<protein>
    <submittedName>
        <fullName evidence="8">Rhodanese domain-containing protein</fullName>
    </submittedName>
</protein>
<dbReference type="InterPro" id="IPR036873">
    <property type="entry name" value="Rhodanese-like_dom_sf"/>
</dbReference>
<keyword evidence="3 6" id="KW-0812">Transmembrane</keyword>
<dbReference type="InterPro" id="IPR032816">
    <property type="entry name" value="VTT_dom"/>
</dbReference>
<feature type="transmembrane region" description="Helical" evidence="6">
    <location>
        <begin position="48"/>
        <end position="69"/>
    </location>
</feature>
<organism evidence="8 9">
    <name type="scientific">Nitrospira tepida</name>
    <dbReference type="NCBI Taxonomy" id="2973512"/>
    <lineage>
        <taxon>Bacteria</taxon>
        <taxon>Pseudomonadati</taxon>
        <taxon>Nitrospirota</taxon>
        <taxon>Nitrospiria</taxon>
        <taxon>Nitrospirales</taxon>
        <taxon>Nitrospiraceae</taxon>
        <taxon>Nitrospira</taxon>
    </lineage>
</organism>
<keyword evidence="2" id="KW-1003">Cell membrane</keyword>
<proteinExistence type="predicted"/>
<dbReference type="EMBL" id="OX365700">
    <property type="protein sequence ID" value="CAI4029681.1"/>
    <property type="molecule type" value="Genomic_DNA"/>
</dbReference>
<dbReference type="KEGG" id="nti:DNFV4_00099"/>
<dbReference type="SMART" id="SM00450">
    <property type="entry name" value="RHOD"/>
    <property type="match status" value="1"/>
</dbReference>
<comment type="subcellular location">
    <subcellularLocation>
        <location evidence="1">Cell membrane</location>
        <topology evidence="1">Multi-pass membrane protein</topology>
    </subcellularLocation>
</comment>
<dbReference type="PANTHER" id="PTHR42709">
    <property type="entry name" value="ALKALINE PHOSPHATASE LIKE PROTEIN"/>
    <property type="match status" value="1"/>
</dbReference>
<reference evidence="8" key="1">
    <citation type="submission" date="2022-10" db="EMBL/GenBank/DDBJ databases">
        <authorList>
            <person name="Koch H."/>
        </authorList>
    </citation>
    <scope>NUCLEOTIDE SEQUENCE</scope>
    <source>
        <strain evidence="8">DNF</strain>
    </source>
</reference>
<feature type="domain" description="Rhodanese" evidence="7">
    <location>
        <begin position="215"/>
        <end position="306"/>
    </location>
</feature>